<dbReference type="AlphaFoldDB" id="A0A4R6H451"/>
<reference evidence="1 2" key="1">
    <citation type="submission" date="2019-03" db="EMBL/GenBank/DDBJ databases">
        <title>Freshwater and sediment microbial communities from various areas in North America, analyzing microbe dynamics in response to fracking.</title>
        <authorList>
            <person name="Lamendella R."/>
        </authorList>
    </citation>
    <scope>NUCLEOTIDE SEQUENCE [LARGE SCALE GENOMIC DNA]</scope>
    <source>
        <strain evidence="1 2">114D</strain>
    </source>
</reference>
<protein>
    <submittedName>
        <fullName evidence="1">Uncharacterized protein</fullName>
    </submittedName>
</protein>
<evidence type="ECO:0000313" key="1">
    <source>
        <dbReference type="EMBL" id="TDO02664.1"/>
    </source>
</evidence>
<sequence length="121" mass="13768">MKNLFTFQLTPETGHIQSLWSAVQEQIWQPGLHAKNCRIVLKAIQIVQNLKERMKTVSVNSNWLSQLKTDIMIQCADFNVDLAIPENTLQLALYSPSTIQSGNPLIIKKGRYLSKPIFSKD</sequence>
<dbReference type="Proteomes" id="UP000294848">
    <property type="component" value="Unassembled WGS sequence"/>
</dbReference>
<proteinExistence type="predicted"/>
<name>A0A4R6H451_9BACT</name>
<gene>
    <name evidence="1" type="ORF">DET52_104129</name>
</gene>
<comment type="caution">
    <text evidence="1">The sequence shown here is derived from an EMBL/GenBank/DDBJ whole genome shotgun (WGS) entry which is preliminary data.</text>
</comment>
<evidence type="ECO:0000313" key="2">
    <source>
        <dbReference type="Proteomes" id="UP000294848"/>
    </source>
</evidence>
<dbReference type="RefSeq" id="WP_133534160.1">
    <property type="nucleotide sequence ID" value="NZ_SNWI01000004.1"/>
</dbReference>
<organism evidence="1 2">
    <name type="scientific">Sunxiuqinia elliptica</name>
    <dbReference type="NCBI Taxonomy" id="655355"/>
    <lineage>
        <taxon>Bacteria</taxon>
        <taxon>Pseudomonadati</taxon>
        <taxon>Bacteroidota</taxon>
        <taxon>Bacteroidia</taxon>
        <taxon>Marinilabiliales</taxon>
        <taxon>Prolixibacteraceae</taxon>
        <taxon>Sunxiuqinia</taxon>
    </lineage>
</organism>
<accession>A0A4R6H451</accession>
<dbReference type="EMBL" id="SNWI01000004">
    <property type="protein sequence ID" value="TDO02664.1"/>
    <property type="molecule type" value="Genomic_DNA"/>
</dbReference>